<dbReference type="GO" id="GO:0000428">
    <property type="term" value="C:DNA-directed RNA polymerase complex"/>
    <property type="evidence" value="ECO:0007669"/>
    <property type="project" value="UniProtKB-KW"/>
</dbReference>
<dbReference type="InterPro" id="IPR013264">
    <property type="entry name" value="DNAG_N"/>
</dbReference>
<evidence type="ECO:0000256" key="4">
    <source>
        <dbReference type="ARBA" id="ARBA00022695"/>
    </source>
</evidence>
<dbReference type="InterPro" id="IPR050219">
    <property type="entry name" value="DnaG_primase"/>
</dbReference>
<dbReference type="PANTHER" id="PTHR30313:SF2">
    <property type="entry name" value="DNA PRIMASE"/>
    <property type="match status" value="1"/>
</dbReference>
<dbReference type="RefSeq" id="WP_104936114.1">
    <property type="nucleotide sequence ID" value="NZ_CP021255.1"/>
</dbReference>
<dbReference type="GO" id="GO:1990077">
    <property type="term" value="C:primosome complex"/>
    <property type="evidence" value="ECO:0007669"/>
    <property type="project" value="UniProtKB-KW"/>
</dbReference>
<dbReference type="AlphaFoldDB" id="A0A2L1GMJ3"/>
<dbReference type="GO" id="GO:0005737">
    <property type="term" value="C:cytoplasm"/>
    <property type="evidence" value="ECO:0007669"/>
    <property type="project" value="TreeGrafter"/>
</dbReference>
<evidence type="ECO:0000256" key="10">
    <source>
        <dbReference type="ARBA" id="ARBA00023125"/>
    </source>
</evidence>
<evidence type="ECO:0000256" key="9">
    <source>
        <dbReference type="ARBA" id="ARBA00022842"/>
    </source>
</evidence>
<protein>
    <recommendedName>
        <fullName evidence="12 13">DNA primase</fullName>
        <ecNumber evidence="12">2.7.7.101</ecNumber>
    </recommendedName>
</protein>
<dbReference type="EMBL" id="CP021255">
    <property type="protein sequence ID" value="AVD70827.1"/>
    <property type="molecule type" value="Genomic_DNA"/>
</dbReference>
<dbReference type="GO" id="GO:0003677">
    <property type="term" value="F:DNA binding"/>
    <property type="evidence" value="ECO:0007669"/>
    <property type="project" value="UniProtKB-KW"/>
</dbReference>
<dbReference type="Pfam" id="PF10410">
    <property type="entry name" value="DnaB_bind"/>
    <property type="match status" value="1"/>
</dbReference>
<dbReference type="Pfam" id="PF01807">
    <property type="entry name" value="Zn_ribbon_DnaG"/>
    <property type="match status" value="1"/>
</dbReference>
<dbReference type="PROSITE" id="PS50880">
    <property type="entry name" value="TOPRIM"/>
    <property type="match status" value="1"/>
</dbReference>
<dbReference type="HAMAP" id="MF_00974">
    <property type="entry name" value="DNA_primase_DnaG"/>
    <property type="match status" value="1"/>
</dbReference>
<dbReference type="Proteomes" id="UP000239867">
    <property type="component" value="Chromosome"/>
</dbReference>
<dbReference type="InterPro" id="IPR030846">
    <property type="entry name" value="DnaG_bac"/>
</dbReference>
<keyword evidence="11 12" id="KW-0804">Transcription</keyword>
<dbReference type="InterPro" id="IPR034151">
    <property type="entry name" value="TOPRIM_DnaG_bac"/>
</dbReference>
<comment type="function">
    <text evidence="12 13">RNA polymerase that catalyzes the synthesis of short RNA molecules used as primers for DNA polymerase during DNA replication.</text>
</comment>
<evidence type="ECO:0000256" key="5">
    <source>
        <dbReference type="ARBA" id="ARBA00022705"/>
    </source>
</evidence>
<evidence type="ECO:0000256" key="2">
    <source>
        <dbReference type="ARBA" id="ARBA00022515"/>
    </source>
</evidence>
<evidence type="ECO:0000256" key="6">
    <source>
        <dbReference type="ARBA" id="ARBA00022723"/>
    </source>
</evidence>
<dbReference type="GO" id="GO:0008270">
    <property type="term" value="F:zinc ion binding"/>
    <property type="evidence" value="ECO:0007669"/>
    <property type="project" value="UniProtKB-UniRule"/>
</dbReference>
<comment type="subunit">
    <text evidence="12">Monomer. Interacts with DnaB.</text>
</comment>
<evidence type="ECO:0000256" key="14">
    <source>
        <dbReference type="PIRSR" id="PIRSR002811-1"/>
    </source>
</evidence>
<keyword evidence="6 12" id="KW-0479">Metal-binding</keyword>
<feature type="region of interest" description="Disordered" evidence="15">
    <location>
        <begin position="581"/>
        <end position="607"/>
    </location>
</feature>
<keyword evidence="2 12" id="KW-0639">Primosome</keyword>
<gene>
    <name evidence="12" type="primary">dnaG</name>
    <name evidence="17" type="ORF">CAY53_04465</name>
</gene>
<evidence type="ECO:0000313" key="17">
    <source>
        <dbReference type="EMBL" id="AVD70827.1"/>
    </source>
</evidence>
<dbReference type="GO" id="GO:0003899">
    <property type="term" value="F:DNA-directed RNA polymerase activity"/>
    <property type="evidence" value="ECO:0007669"/>
    <property type="project" value="UniProtKB-UniRule"/>
</dbReference>
<dbReference type="EC" id="2.7.7.101" evidence="12"/>
<dbReference type="InterPro" id="IPR019475">
    <property type="entry name" value="DNA_primase_DnaB-bd"/>
</dbReference>
<feature type="zinc finger region" description="CHC2-type" evidence="12 14">
    <location>
        <begin position="40"/>
        <end position="64"/>
    </location>
</feature>
<accession>A0A2L1GMJ3</accession>
<evidence type="ECO:0000313" key="18">
    <source>
        <dbReference type="Proteomes" id="UP000239867"/>
    </source>
</evidence>
<dbReference type="GO" id="GO:0006269">
    <property type="term" value="P:DNA replication, synthesis of primer"/>
    <property type="evidence" value="ECO:0007669"/>
    <property type="project" value="UniProtKB-UniRule"/>
</dbReference>
<dbReference type="Pfam" id="PF13155">
    <property type="entry name" value="Toprim_2"/>
    <property type="match status" value="1"/>
</dbReference>
<feature type="domain" description="Toprim" evidence="16">
    <location>
        <begin position="267"/>
        <end position="348"/>
    </location>
</feature>
<evidence type="ECO:0000256" key="8">
    <source>
        <dbReference type="ARBA" id="ARBA00022833"/>
    </source>
</evidence>
<evidence type="ECO:0000256" key="12">
    <source>
        <dbReference type="HAMAP-Rule" id="MF_00974"/>
    </source>
</evidence>
<evidence type="ECO:0000259" key="16">
    <source>
        <dbReference type="PROSITE" id="PS50880"/>
    </source>
</evidence>
<proteinExistence type="inferred from homology"/>
<dbReference type="NCBIfam" id="TIGR01391">
    <property type="entry name" value="dnaG"/>
    <property type="match status" value="1"/>
</dbReference>
<dbReference type="CDD" id="cd03364">
    <property type="entry name" value="TOPRIM_DnaG_primases"/>
    <property type="match status" value="1"/>
</dbReference>
<comment type="cofactor">
    <cofactor evidence="12 13 14">
        <name>Zn(2+)</name>
        <dbReference type="ChEBI" id="CHEBI:29105"/>
    </cofactor>
    <text evidence="12 13 14">Binds 1 zinc ion per monomer.</text>
</comment>
<dbReference type="Gene3D" id="3.90.580.10">
    <property type="entry name" value="Zinc finger, CHC2-type domain"/>
    <property type="match status" value="1"/>
</dbReference>
<evidence type="ECO:0000256" key="13">
    <source>
        <dbReference type="PIRNR" id="PIRNR002811"/>
    </source>
</evidence>
<evidence type="ECO:0000256" key="15">
    <source>
        <dbReference type="SAM" id="MobiDB-lite"/>
    </source>
</evidence>
<dbReference type="Gene3D" id="3.90.980.10">
    <property type="entry name" value="DNA primase, catalytic core, N-terminal domain"/>
    <property type="match status" value="1"/>
</dbReference>
<dbReference type="SUPFAM" id="SSF57783">
    <property type="entry name" value="Zinc beta-ribbon"/>
    <property type="match status" value="1"/>
</dbReference>
<dbReference type="OrthoDB" id="9803773at2"/>
<keyword evidence="4 12" id="KW-0548">Nucleotidyltransferase</keyword>
<keyword evidence="3 12" id="KW-0808">Transferase</keyword>
<dbReference type="InterPro" id="IPR002694">
    <property type="entry name" value="Znf_CHC2"/>
</dbReference>
<dbReference type="InterPro" id="IPR006171">
    <property type="entry name" value="TOPRIM_dom"/>
</dbReference>
<reference evidence="17" key="2">
    <citation type="journal article" date="2018" name="MBio">
        <title>Insights into the evolution of host association through the isolation and characterization of a novel human periodontal pathobiont, Desulfobulbus oralis.</title>
        <authorList>
            <person name="Cross K.L."/>
            <person name="Chirania P."/>
            <person name="Xiong W."/>
            <person name="Beall C.J."/>
            <person name="Elkins J.G."/>
            <person name="Giannone R.J."/>
            <person name="Griffen A.L."/>
            <person name="Guss A.M."/>
            <person name="Hettich R.L."/>
            <person name="Joshi S.S."/>
            <person name="Mokrzan E.M."/>
            <person name="Martin R.K."/>
            <person name="Zhulin I.B."/>
            <person name="Leys E.J."/>
            <person name="Podar M."/>
        </authorList>
    </citation>
    <scope>NUCLEOTIDE SEQUENCE [LARGE SCALE GENOMIC DNA]</scope>
    <source>
        <strain evidence="17">ORNL</strain>
    </source>
</reference>
<evidence type="ECO:0000256" key="7">
    <source>
        <dbReference type="ARBA" id="ARBA00022771"/>
    </source>
</evidence>
<dbReference type="PANTHER" id="PTHR30313">
    <property type="entry name" value="DNA PRIMASE"/>
    <property type="match status" value="1"/>
</dbReference>
<dbReference type="SUPFAM" id="SSF56731">
    <property type="entry name" value="DNA primase core"/>
    <property type="match status" value="1"/>
</dbReference>
<keyword evidence="8 12" id="KW-0862">Zinc</keyword>
<dbReference type="InterPro" id="IPR006295">
    <property type="entry name" value="DNA_primase_DnaG"/>
</dbReference>
<keyword evidence="10 12" id="KW-0238">DNA-binding</keyword>
<dbReference type="FunFam" id="3.90.580.10:FF:000001">
    <property type="entry name" value="DNA primase"/>
    <property type="match status" value="1"/>
</dbReference>
<keyword evidence="18" id="KW-1185">Reference proteome</keyword>
<comment type="similarity">
    <text evidence="12 13">Belongs to the DnaG primase family.</text>
</comment>
<reference evidence="17" key="1">
    <citation type="submission" date="2017-05" db="EMBL/GenBank/DDBJ databases">
        <authorList>
            <person name="Song R."/>
            <person name="Chenine A.L."/>
            <person name="Ruprecht R.M."/>
        </authorList>
    </citation>
    <scope>NUCLEOTIDE SEQUENCE</scope>
    <source>
        <strain evidence="17">ORNL</strain>
    </source>
</reference>
<name>A0A2L1GMJ3_9BACT</name>
<dbReference type="SMART" id="SM00493">
    <property type="entry name" value="TOPRIM"/>
    <property type="match status" value="1"/>
</dbReference>
<evidence type="ECO:0000256" key="1">
    <source>
        <dbReference type="ARBA" id="ARBA00022478"/>
    </source>
</evidence>
<dbReference type="InterPro" id="IPR036977">
    <property type="entry name" value="DNA_primase_Znf_CHC2"/>
</dbReference>
<dbReference type="KEGG" id="deo:CAY53_04465"/>
<keyword evidence="9" id="KW-0460">Magnesium</keyword>
<evidence type="ECO:0000256" key="11">
    <source>
        <dbReference type="ARBA" id="ARBA00023163"/>
    </source>
</evidence>
<comment type="domain">
    <text evidence="12">Contains an N-terminal zinc-binding domain, a central core domain that contains the primase activity, and a C-terminal DnaB-binding domain.</text>
</comment>
<dbReference type="InterPro" id="IPR037068">
    <property type="entry name" value="DNA_primase_core_N_sf"/>
</dbReference>
<dbReference type="Pfam" id="PF08275">
    <property type="entry name" value="DNAG_N"/>
    <property type="match status" value="1"/>
</dbReference>
<keyword evidence="1 12" id="KW-0240">DNA-directed RNA polymerase</keyword>
<sequence length="607" mass="66652">MPFAARDAVKDAVREAADIVEVIGEHVALRRSGARYMGLCPFHGEKTPSFSVNPQEQLFYCFGCGARGDVFSFVMQHEHVDFPEALKMLAARYHITLPDRQLSDAERARLKERDRLYAVYEAATRCYEKALWDAGLGAPGRGYLEARGVPAEAARQYRLGYAPTPEIAGWDWLTQMLSGTEGPHFDRELLVQAGLAAVNKSGRLYDRFRGRVLFPLVDTGGRVTAFGGRLLGEGQPKYMNSPESPIFSKSRQLFGLYPHREAIRKARRALVVEGNFDLLSLAIHGVGNVVAPLGTALTRDHVHALAHYCDEVVLLFDADIAGSRAAMRSIPFFLEEGLAARVALLPQGHDPDSYVREQGRAAIDALVESALPLAEFFLDALIARHGLSLGGKAQIVQELKPLIRSARKQEQRELMVAHFAGRLGLSTDYFRGGAVPPGPEAPPSPEETCETAAPEQPLICPLRRLSRQENQVLDFLLFWPEYCQPLADAGLAGVLRSPALVHLLELMLAHGAATASAPEYLLAAPLEADERAYIAERLGQPPAFVGGDAAAEARTMFGQLMQWIGQQQRLQESARLQRALEAAEQRGDSRGALELLRARRQSDRGGP</sequence>
<dbReference type="PIRSF" id="PIRSF002811">
    <property type="entry name" value="DnaG"/>
    <property type="match status" value="1"/>
</dbReference>
<keyword evidence="5 12" id="KW-0235">DNA replication</keyword>
<evidence type="ECO:0000256" key="3">
    <source>
        <dbReference type="ARBA" id="ARBA00022679"/>
    </source>
</evidence>
<dbReference type="Gene3D" id="3.40.1360.10">
    <property type="match status" value="1"/>
</dbReference>
<organism evidence="17 18">
    <name type="scientific">Desulfobulbus oralis</name>
    <dbReference type="NCBI Taxonomy" id="1986146"/>
    <lineage>
        <taxon>Bacteria</taxon>
        <taxon>Pseudomonadati</taxon>
        <taxon>Thermodesulfobacteriota</taxon>
        <taxon>Desulfobulbia</taxon>
        <taxon>Desulfobulbales</taxon>
        <taxon>Desulfobulbaceae</taxon>
        <taxon>Desulfobulbus</taxon>
    </lineage>
</organism>
<comment type="catalytic activity">
    <reaction evidence="12">
        <text>ssDNA + n NTP = ssDNA/pppN(pN)n-1 hybrid + (n-1) diphosphate.</text>
        <dbReference type="EC" id="2.7.7.101"/>
    </reaction>
</comment>
<keyword evidence="7 12" id="KW-0863">Zinc-finger</keyword>
<dbReference type="SMART" id="SM00400">
    <property type="entry name" value="ZnF_CHCC"/>
    <property type="match status" value="1"/>
</dbReference>